<dbReference type="AlphaFoldDB" id="A0A9Q4D7E1"/>
<dbReference type="PANTHER" id="PTHR43221">
    <property type="entry name" value="PROTEASE HTPX"/>
    <property type="match status" value="1"/>
</dbReference>
<evidence type="ECO:0000256" key="2">
    <source>
        <dbReference type="ARBA" id="ARBA00022670"/>
    </source>
</evidence>
<proteinExistence type="inferred from homology"/>
<dbReference type="EMBL" id="JANSKX010000038">
    <property type="protein sequence ID" value="MCY1595673.1"/>
    <property type="molecule type" value="Genomic_DNA"/>
</dbReference>
<dbReference type="PANTHER" id="PTHR43221:SF2">
    <property type="entry name" value="PROTEASE HTPX HOMOLOG"/>
    <property type="match status" value="1"/>
</dbReference>
<dbReference type="InterPro" id="IPR001915">
    <property type="entry name" value="Peptidase_M48"/>
</dbReference>
<evidence type="ECO:0000256" key="8">
    <source>
        <dbReference type="ARBA" id="ARBA00023049"/>
    </source>
</evidence>
<reference evidence="13" key="1">
    <citation type="journal article" date="2022" name="Int. J. Mol. Sci.">
        <title>Phenotypic and genotypic virulence characterisation of Staphylococcus pettenkoferi strains isolated from human bloodstream and diabetic foot infections.</title>
        <authorList>
            <person name="Magnan C."/>
        </authorList>
    </citation>
    <scope>NUCLEOTIDE SEQUENCE</scope>
    <source>
        <strain evidence="13">NSP020P</strain>
    </source>
</reference>
<feature type="transmembrane region" description="Helical" evidence="11">
    <location>
        <begin position="77"/>
        <end position="97"/>
    </location>
</feature>
<dbReference type="Pfam" id="PF01435">
    <property type="entry name" value="Peptidase_M48"/>
    <property type="match status" value="1"/>
</dbReference>
<keyword evidence="4" id="KW-0479">Metal-binding</keyword>
<evidence type="ECO:0000256" key="11">
    <source>
        <dbReference type="SAM" id="Phobius"/>
    </source>
</evidence>
<evidence type="ECO:0000313" key="13">
    <source>
        <dbReference type="EMBL" id="MCY1595673.1"/>
    </source>
</evidence>
<name>A0A9Q4D7E1_9STAP</name>
<evidence type="ECO:0000256" key="10">
    <source>
        <dbReference type="RuleBase" id="RU003983"/>
    </source>
</evidence>
<evidence type="ECO:0000256" key="6">
    <source>
        <dbReference type="ARBA" id="ARBA00022833"/>
    </source>
</evidence>
<keyword evidence="1" id="KW-1003">Cell membrane</keyword>
<evidence type="ECO:0000259" key="12">
    <source>
        <dbReference type="Pfam" id="PF01435"/>
    </source>
</evidence>
<feature type="transmembrane region" description="Helical" evidence="11">
    <location>
        <begin position="103"/>
        <end position="125"/>
    </location>
</feature>
<comment type="cofactor">
    <cofactor evidence="10">
        <name>Zn(2+)</name>
        <dbReference type="ChEBI" id="CHEBI:29105"/>
    </cofactor>
    <text evidence="10">Binds 1 zinc ion per subunit.</text>
</comment>
<organism evidence="13 14">
    <name type="scientific">Staphylococcus pettenkoferi</name>
    <dbReference type="NCBI Taxonomy" id="170573"/>
    <lineage>
        <taxon>Bacteria</taxon>
        <taxon>Bacillati</taxon>
        <taxon>Bacillota</taxon>
        <taxon>Bacilli</taxon>
        <taxon>Bacillales</taxon>
        <taxon>Staphylococcaceae</taxon>
        <taxon>Staphylococcus</taxon>
    </lineage>
</organism>
<protein>
    <submittedName>
        <fullName evidence="13">M48 family metalloprotease</fullName>
        <ecNumber evidence="13">3.4.24.-</ecNumber>
    </submittedName>
</protein>
<evidence type="ECO:0000256" key="9">
    <source>
        <dbReference type="ARBA" id="ARBA00023136"/>
    </source>
</evidence>
<evidence type="ECO:0000256" key="4">
    <source>
        <dbReference type="ARBA" id="ARBA00022723"/>
    </source>
</evidence>
<evidence type="ECO:0000256" key="7">
    <source>
        <dbReference type="ARBA" id="ARBA00022989"/>
    </source>
</evidence>
<keyword evidence="8 10" id="KW-0482">Metalloprotease</keyword>
<evidence type="ECO:0000256" key="3">
    <source>
        <dbReference type="ARBA" id="ARBA00022692"/>
    </source>
</evidence>
<comment type="caution">
    <text evidence="13">The sequence shown here is derived from an EMBL/GenBank/DDBJ whole genome shotgun (WGS) entry which is preliminary data.</text>
</comment>
<comment type="similarity">
    <text evidence="10">Belongs to the peptidase M48 family.</text>
</comment>
<keyword evidence="5 10" id="KW-0378">Hydrolase</keyword>
<dbReference type="Gene3D" id="3.30.2010.10">
    <property type="entry name" value="Metalloproteases ('zincins'), catalytic domain"/>
    <property type="match status" value="1"/>
</dbReference>
<evidence type="ECO:0000256" key="1">
    <source>
        <dbReference type="ARBA" id="ARBA00022475"/>
    </source>
</evidence>
<dbReference type="InterPro" id="IPR050083">
    <property type="entry name" value="HtpX_protease"/>
</dbReference>
<dbReference type="GO" id="GO:0046872">
    <property type="term" value="F:metal ion binding"/>
    <property type="evidence" value="ECO:0007669"/>
    <property type="project" value="UniProtKB-KW"/>
</dbReference>
<keyword evidence="2 10" id="KW-0645">Protease</keyword>
<keyword evidence="6 10" id="KW-0862">Zinc</keyword>
<dbReference type="GO" id="GO:0006508">
    <property type="term" value="P:proteolysis"/>
    <property type="evidence" value="ECO:0007669"/>
    <property type="project" value="UniProtKB-KW"/>
</dbReference>
<evidence type="ECO:0000313" key="14">
    <source>
        <dbReference type="Proteomes" id="UP001081438"/>
    </source>
</evidence>
<keyword evidence="9 11" id="KW-0472">Membrane</keyword>
<dbReference type="RefSeq" id="WP_268210079.1">
    <property type="nucleotide sequence ID" value="NZ_JANSKK010000006.1"/>
</dbReference>
<keyword evidence="7 11" id="KW-1133">Transmembrane helix</keyword>
<feature type="domain" description="Peptidase M48" evidence="12">
    <location>
        <begin position="28"/>
        <end position="183"/>
    </location>
</feature>
<accession>A0A9Q4D7E1</accession>
<dbReference type="GO" id="GO:0004222">
    <property type="term" value="F:metalloendopeptidase activity"/>
    <property type="evidence" value="ECO:0007669"/>
    <property type="project" value="InterPro"/>
</dbReference>
<dbReference type="EC" id="3.4.24.-" evidence="13"/>
<evidence type="ECO:0000256" key="5">
    <source>
        <dbReference type="ARBA" id="ARBA00022801"/>
    </source>
</evidence>
<keyword evidence="3 11" id="KW-0812">Transmembrane</keyword>
<sequence length="192" mass="21858">MSNEFIERIVPELKDKDIKIISANVPFKANLFALKKRKSAIIIDNRILNQLSDKELRFFIMHEYSHIKDNDPLKMQLASLSAIALVPLIVSILLDIFSLPNNAIAIIAFVVIFVIVYLSGLAGAFRYRRHIELKCDSYGAKYVGKEDIEHAFQQLAKLEPINNKKRGALSSHPSLNERLKNLDIVSKDEKKN</sequence>
<gene>
    <name evidence="13" type="ORF">NW112_10530</name>
</gene>
<dbReference type="Proteomes" id="UP001081438">
    <property type="component" value="Unassembled WGS sequence"/>
</dbReference>